<evidence type="ECO:0000313" key="3">
    <source>
        <dbReference type="RefSeq" id="XP_065645740.1"/>
    </source>
</evidence>
<accession>A0ABM4BA23</accession>
<dbReference type="Pfam" id="PF21738">
    <property type="entry name" value="DJR-like_dom"/>
    <property type="match status" value="2"/>
</dbReference>
<dbReference type="InterPro" id="IPR049512">
    <property type="entry name" value="DJR-like_dom"/>
</dbReference>
<organism evidence="2 3">
    <name type="scientific">Hydra vulgaris</name>
    <name type="common">Hydra</name>
    <name type="synonym">Hydra attenuata</name>
    <dbReference type="NCBI Taxonomy" id="6087"/>
    <lineage>
        <taxon>Eukaryota</taxon>
        <taxon>Metazoa</taxon>
        <taxon>Cnidaria</taxon>
        <taxon>Hydrozoa</taxon>
        <taxon>Hydroidolina</taxon>
        <taxon>Anthoathecata</taxon>
        <taxon>Aplanulata</taxon>
        <taxon>Hydridae</taxon>
        <taxon>Hydra</taxon>
    </lineage>
</organism>
<evidence type="ECO:0000259" key="1">
    <source>
        <dbReference type="Pfam" id="PF21738"/>
    </source>
</evidence>
<reference evidence="2" key="1">
    <citation type="submission" date="2025-05" db="UniProtKB">
        <authorList>
            <consortium name="RefSeq"/>
        </authorList>
    </citation>
    <scope>NUCLEOTIDE SEQUENCE [LARGE SCALE GENOMIC DNA]</scope>
</reference>
<name>A0ABM4BA23_HYDVU</name>
<protein>
    <submittedName>
        <fullName evidence="3">Uncharacterized protein LOC136076194</fullName>
    </submittedName>
</protein>
<dbReference type="Proteomes" id="UP001652625">
    <property type="component" value="Chromosome 02"/>
</dbReference>
<dbReference type="PANTHER" id="PTHR36159:SF1">
    <property type="entry name" value="RETROVIRUS-RELATED POL POLYPROTEIN FROM TRANSPOSON 412-LIKE PROTEIN"/>
    <property type="match status" value="1"/>
</dbReference>
<evidence type="ECO:0000313" key="2">
    <source>
        <dbReference type="Proteomes" id="UP001652625"/>
    </source>
</evidence>
<keyword evidence="2" id="KW-1185">Reference proteome</keyword>
<dbReference type="RefSeq" id="XP_065645740.1">
    <property type="nucleotide sequence ID" value="XM_065789668.1"/>
</dbReference>
<proteinExistence type="predicted"/>
<gene>
    <name evidence="3" type="primary">LOC136076194</name>
</gene>
<feature type="domain" description="Double jelly roll-like" evidence="1">
    <location>
        <begin position="259"/>
        <end position="364"/>
    </location>
</feature>
<sequence>MPIVDNGIESIEFHENELAARTNLNDAGEIRTNIEQLDLFTLSSEAYLLIEGQLVKADGTAYAYTDAVTLTNNGIMYLFSEISYQLSNQNIETIYHPRRATTMLGMLKYPNDFQLAQGLNQLWYKNNTTTAVLADNPGFSMRQSYIIRKPTTKVSFSFCIPLRHIFGFCEDYDRVIYGFKHTINLKRDSDAIFELAGIVLGKVNLNKISLLIPHVIPSDAKRISLYKSIESKMAIPVSFRARQCDTIPVAQANSFFWRLSVKLNQERYPVVDYNLSFPNQQFSKAYRDAAVFNEKFYGMNELITHSNITPSDYKDLYPLFVFDVSKQSERLKSSTLDVQVKATFNSAVPAVTDAYAVVLSDRIIQFQSNGNKMNVAY</sequence>
<dbReference type="GeneID" id="136076194"/>
<reference evidence="3" key="2">
    <citation type="submission" date="2025-08" db="UniProtKB">
        <authorList>
            <consortium name="RefSeq"/>
        </authorList>
    </citation>
    <scope>IDENTIFICATION</scope>
</reference>
<dbReference type="PANTHER" id="PTHR36159">
    <property type="entry name" value="PROTEIN CBG23766"/>
    <property type="match status" value="1"/>
</dbReference>
<feature type="domain" description="Double jelly roll-like" evidence="1">
    <location>
        <begin position="152"/>
        <end position="257"/>
    </location>
</feature>